<evidence type="ECO:0000256" key="4">
    <source>
        <dbReference type="SAM" id="MobiDB-lite"/>
    </source>
</evidence>
<dbReference type="AlphaFoldDB" id="L7EWR6"/>
<dbReference type="Pfam" id="PF00676">
    <property type="entry name" value="E1_dh"/>
    <property type="match status" value="1"/>
</dbReference>
<keyword evidence="6" id="KW-0670">Pyruvate</keyword>
<feature type="compositionally biased region" description="Low complexity" evidence="4">
    <location>
        <begin position="29"/>
        <end position="56"/>
    </location>
</feature>
<dbReference type="Gene3D" id="3.40.50.970">
    <property type="match status" value="1"/>
</dbReference>
<dbReference type="Proteomes" id="UP000010931">
    <property type="component" value="Unassembled WGS sequence"/>
</dbReference>
<dbReference type="SUPFAM" id="SSF52518">
    <property type="entry name" value="Thiamin diphosphate-binding fold (THDP-binding)"/>
    <property type="match status" value="1"/>
</dbReference>
<evidence type="ECO:0000256" key="2">
    <source>
        <dbReference type="ARBA" id="ARBA00023002"/>
    </source>
</evidence>
<protein>
    <submittedName>
        <fullName evidence="6">Pyruvate dehydrogenase E1 component, alpha subunit</fullName>
        <ecNumber evidence="6">1.2.4.1</ecNumber>
    </submittedName>
</protein>
<dbReference type="InterPro" id="IPR029061">
    <property type="entry name" value="THDP-binding"/>
</dbReference>
<dbReference type="GO" id="GO:0004739">
    <property type="term" value="F:pyruvate dehydrogenase (acetyl-transferring) activity"/>
    <property type="evidence" value="ECO:0007669"/>
    <property type="project" value="UniProtKB-EC"/>
</dbReference>
<dbReference type="GO" id="GO:0000287">
    <property type="term" value="F:magnesium ion binding"/>
    <property type="evidence" value="ECO:0007669"/>
    <property type="project" value="UniProtKB-ARBA"/>
</dbReference>
<dbReference type="EC" id="1.2.4.1" evidence="6"/>
<reference evidence="6 7" key="1">
    <citation type="journal article" date="2011" name="Plasmid">
        <title>Streptomyces turgidiscabies Car8 contains a modular pathogenicity island that shares virulence genes with other actinobacterial plant pathogens.</title>
        <authorList>
            <person name="Huguet-Tapia J.C."/>
            <person name="Badger J.H."/>
            <person name="Loria R."/>
            <person name="Pettis G.S."/>
        </authorList>
    </citation>
    <scope>NUCLEOTIDE SEQUENCE [LARGE SCALE GENOMIC DNA]</scope>
    <source>
        <strain evidence="6 7">Car8</strain>
    </source>
</reference>
<dbReference type="PANTHER" id="PTHR43380:SF1">
    <property type="entry name" value="2-OXOISOVALERATE DEHYDROGENASE SUBUNIT ALPHA, MITOCHONDRIAL"/>
    <property type="match status" value="1"/>
</dbReference>
<keyword evidence="7" id="KW-1185">Reference proteome</keyword>
<comment type="cofactor">
    <cofactor evidence="1">
        <name>thiamine diphosphate</name>
        <dbReference type="ChEBI" id="CHEBI:58937"/>
    </cofactor>
</comment>
<dbReference type="PANTHER" id="PTHR43380">
    <property type="entry name" value="2-OXOISOVALERATE DEHYDROGENASE SUBUNIT ALPHA, MITOCHONDRIAL"/>
    <property type="match status" value="1"/>
</dbReference>
<dbReference type="CDD" id="cd02000">
    <property type="entry name" value="TPP_E1_PDC_ADC_BCADC"/>
    <property type="match status" value="1"/>
</dbReference>
<comment type="caution">
    <text evidence="6">The sequence shown here is derived from an EMBL/GenBank/DDBJ whole genome shotgun (WGS) entry which is preliminary data.</text>
</comment>
<keyword evidence="3" id="KW-0786">Thiamine pyrophosphate</keyword>
<dbReference type="PATRIC" id="fig|698760.3.peg.8235"/>
<evidence type="ECO:0000256" key="3">
    <source>
        <dbReference type="ARBA" id="ARBA00023052"/>
    </source>
</evidence>
<proteinExistence type="predicted"/>
<evidence type="ECO:0000259" key="5">
    <source>
        <dbReference type="Pfam" id="PF00676"/>
    </source>
</evidence>
<keyword evidence="2 6" id="KW-0560">Oxidoreductase</keyword>
<organism evidence="6 7">
    <name type="scientific">Streptomyces turgidiscabies (strain Car8)</name>
    <dbReference type="NCBI Taxonomy" id="698760"/>
    <lineage>
        <taxon>Bacteria</taxon>
        <taxon>Bacillati</taxon>
        <taxon>Actinomycetota</taxon>
        <taxon>Actinomycetes</taxon>
        <taxon>Kitasatosporales</taxon>
        <taxon>Streptomycetaceae</taxon>
        <taxon>Streptomyces</taxon>
    </lineage>
</organism>
<dbReference type="InterPro" id="IPR001017">
    <property type="entry name" value="DH_E1"/>
</dbReference>
<gene>
    <name evidence="6" type="primary">pdhA_1</name>
    <name evidence="6" type="ORF">STRTUCAR8_05478</name>
</gene>
<dbReference type="InterPro" id="IPR017596">
    <property type="entry name" value="PdhA/BkdA"/>
</dbReference>
<dbReference type="GeneID" id="97399455"/>
<accession>L7EWR6</accession>
<dbReference type="STRING" id="85558.T45_01225"/>
<feature type="compositionally biased region" description="Polar residues" evidence="4">
    <location>
        <begin position="16"/>
        <end position="28"/>
    </location>
</feature>
<feature type="region of interest" description="Disordered" evidence="4">
    <location>
        <begin position="1"/>
        <end position="86"/>
    </location>
</feature>
<dbReference type="RefSeq" id="WP_006382221.1">
    <property type="nucleotide sequence ID" value="NZ_AEJB01000572.1"/>
</dbReference>
<sequence>MTVESTAARKPRRSAGSKTGTTRTTAQSADTPAVDAQATAAPPATATATKATAAKRAPSKRAAARKPAVKSAEKPAGTGADPDLVQLLTPDGRRVKNAAYDPYVAALTPDDLRGLYRDMVLTRRFDAEATALQRQGELGLWASLLGQEAAQIGSGRATRPDDYVFPTYREHGVAWCRDIDPTNLLGMFRGVNHGGWDPNTNNFHLYTIVIGSQTLHATGYAMGVAKDGADSAVIAYFGDGASSQGDVAESFTFASVYNAPVVFFCQNNQWAISEPTERQTRVPLYQRAQGYGFPGVRVDGNDVLAVLAVTRWALERARSGEGPTLVEAYTYRMGAHTTSDDPTRYRHDDERVAWEAKDPIARLRTYLEASNHAEEGFFAELETESESLGRRVREVVRAMPDPDPFAMFEHTYADGHALVDEERAEFAAYQASFADVEGA</sequence>
<evidence type="ECO:0000256" key="1">
    <source>
        <dbReference type="ARBA" id="ARBA00001964"/>
    </source>
</evidence>
<feature type="compositionally biased region" description="Basic residues" evidence="4">
    <location>
        <begin position="57"/>
        <end position="68"/>
    </location>
</feature>
<dbReference type="EMBL" id="AEJB01000572">
    <property type="protein sequence ID" value="ELP62835.1"/>
    <property type="molecule type" value="Genomic_DNA"/>
</dbReference>
<evidence type="ECO:0000313" key="6">
    <source>
        <dbReference type="EMBL" id="ELP62835.1"/>
    </source>
</evidence>
<evidence type="ECO:0000313" key="7">
    <source>
        <dbReference type="Proteomes" id="UP000010931"/>
    </source>
</evidence>
<name>L7EWR6_STRT8</name>
<feature type="domain" description="Dehydrogenase E1 component" evidence="5">
    <location>
        <begin position="117"/>
        <end position="393"/>
    </location>
</feature>
<dbReference type="InterPro" id="IPR050771">
    <property type="entry name" value="Alpha-ketoacid_DH_E1_comp"/>
</dbReference>
<dbReference type="NCBIfam" id="TIGR03181">
    <property type="entry name" value="PDH_E1_alph_x"/>
    <property type="match status" value="1"/>
</dbReference>
<dbReference type="GO" id="GO:0009083">
    <property type="term" value="P:branched-chain amino acid catabolic process"/>
    <property type="evidence" value="ECO:0007669"/>
    <property type="project" value="TreeGrafter"/>
</dbReference>